<comment type="caution">
    <text evidence="1">The sequence shown here is derived from an EMBL/GenBank/DDBJ whole genome shotgun (WGS) entry which is preliminary data.</text>
</comment>
<reference evidence="1 2" key="1">
    <citation type="journal article" date="2017" name="ISME J.">
        <title>Grape pomace compost harbors organohalide-respiring Dehalogenimonas species with novel reductive dehalogenase genes.</title>
        <authorList>
            <person name="Yang Y."/>
            <person name="Higgins S.A."/>
            <person name="Yan J."/>
            <person name="Simsir B."/>
            <person name="Chourey K."/>
            <person name="Iyer R."/>
            <person name="Hettich R.L."/>
            <person name="Baldwin B."/>
            <person name="Ogles D.M."/>
            <person name="Loffler F.E."/>
        </authorList>
    </citation>
    <scope>NUCLEOTIDE SEQUENCE [LARGE SCALE GENOMIC DNA]</scope>
    <source>
        <strain evidence="1 2">GP</strain>
    </source>
</reference>
<gene>
    <name evidence="1" type="ORF">JP09_007370</name>
</gene>
<dbReference type="OrthoDB" id="122670at2"/>
<evidence type="ECO:0008006" key="3">
    <source>
        <dbReference type="Google" id="ProtNLM"/>
    </source>
</evidence>
<proteinExistence type="predicted"/>
<keyword evidence="2" id="KW-1185">Reference proteome</keyword>
<protein>
    <recommendedName>
        <fullName evidence="3">DUF4160 domain-containing protein</fullName>
    </recommendedName>
</protein>
<dbReference type="Proteomes" id="UP000235653">
    <property type="component" value="Unassembled WGS sequence"/>
</dbReference>
<dbReference type="EMBL" id="JQAN02000011">
    <property type="protein sequence ID" value="PPD57560.1"/>
    <property type="molecule type" value="Genomic_DNA"/>
</dbReference>
<evidence type="ECO:0000313" key="1">
    <source>
        <dbReference type="EMBL" id="PPD57560.1"/>
    </source>
</evidence>
<evidence type="ECO:0000313" key="2">
    <source>
        <dbReference type="Proteomes" id="UP000235653"/>
    </source>
</evidence>
<sequence>MIIAREGKYTFIIHTRELAYEPPHVHIKFDDDQVRIELNGGNFMETPPSGERSDICSAYAKHVITIRQQWDSIHKR</sequence>
<dbReference type="AlphaFoldDB" id="A0A2P5P5J7"/>
<organism evidence="1 2">
    <name type="scientific">Dehalogenimonas etheniformans</name>
    <dbReference type="NCBI Taxonomy" id="1536648"/>
    <lineage>
        <taxon>Bacteria</taxon>
        <taxon>Bacillati</taxon>
        <taxon>Chloroflexota</taxon>
        <taxon>Dehalococcoidia</taxon>
        <taxon>Dehalococcoidales</taxon>
        <taxon>Dehalococcoidaceae</taxon>
        <taxon>Dehalogenimonas</taxon>
    </lineage>
</organism>
<name>A0A2P5P5J7_9CHLR</name>
<accession>A0A2P5P5J7</accession>